<evidence type="ECO:0000313" key="5">
    <source>
        <dbReference type="Proteomes" id="UP001212821"/>
    </source>
</evidence>
<evidence type="ECO:0000256" key="1">
    <source>
        <dbReference type="ARBA" id="ARBA00023122"/>
    </source>
</evidence>
<accession>A0ABY7PX87</accession>
<evidence type="ECO:0000313" key="4">
    <source>
        <dbReference type="EMBL" id="WBP84986.1"/>
    </source>
</evidence>
<dbReference type="Pfam" id="PF00571">
    <property type="entry name" value="CBS"/>
    <property type="match status" value="2"/>
</dbReference>
<keyword evidence="1 2" id="KW-0129">CBS domain</keyword>
<dbReference type="PROSITE" id="PS51371">
    <property type="entry name" value="CBS"/>
    <property type="match status" value="2"/>
</dbReference>
<dbReference type="SUPFAM" id="SSF54631">
    <property type="entry name" value="CBS-domain pair"/>
    <property type="match status" value="1"/>
</dbReference>
<sequence>MSRKIKEIMTPGPVTVPRLASVRDAARWMRDTAIGDVLVSDDVSGDGRLLGLVTDRDLVVRVLAAGLDPDSTNVGDVCSSQLVSVAPDDDVGHAVDLMRRHALRRLPVLDDGRAVGVVSIGDLAMERDPDSALADISAADPNS</sequence>
<organism evidence="4 5">
    <name type="scientific">Kitasatospora cathayae</name>
    <dbReference type="NCBI Taxonomy" id="3004092"/>
    <lineage>
        <taxon>Bacteria</taxon>
        <taxon>Bacillati</taxon>
        <taxon>Actinomycetota</taxon>
        <taxon>Actinomycetes</taxon>
        <taxon>Kitasatosporales</taxon>
        <taxon>Streptomycetaceae</taxon>
        <taxon>Kitasatospora</taxon>
    </lineage>
</organism>
<protein>
    <submittedName>
        <fullName evidence="4">CBS domain-containing protein</fullName>
    </submittedName>
</protein>
<dbReference type="PANTHER" id="PTHR43080:SF2">
    <property type="entry name" value="CBS DOMAIN-CONTAINING PROTEIN"/>
    <property type="match status" value="1"/>
</dbReference>
<dbReference type="InterPro" id="IPR051257">
    <property type="entry name" value="Diverse_CBS-Domain"/>
</dbReference>
<evidence type="ECO:0000259" key="3">
    <source>
        <dbReference type="PROSITE" id="PS51371"/>
    </source>
</evidence>
<reference evidence="5" key="1">
    <citation type="submission" date="2022-12" db="EMBL/GenBank/DDBJ databases">
        <authorList>
            <person name="Mo P."/>
        </authorList>
    </citation>
    <scope>NUCLEOTIDE SEQUENCE [LARGE SCALE GENOMIC DNA]</scope>
    <source>
        <strain evidence="5">HUAS 3-15</strain>
    </source>
</reference>
<feature type="domain" description="CBS" evidence="3">
    <location>
        <begin position="9"/>
        <end position="69"/>
    </location>
</feature>
<proteinExistence type="predicted"/>
<dbReference type="PANTHER" id="PTHR43080">
    <property type="entry name" value="CBS DOMAIN-CONTAINING PROTEIN CBSX3, MITOCHONDRIAL"/>
    <property type="match status" value="1"/>
</dbReference>
<evidence type="ECO:0000256" key="2">
    <source>
        <dbReference type="PROSITE-ProRule" id="PRU00703"/>
    </source>
</evidence>
<dbReference type="CDD" id="cd04622">
    <property type="entry name" value="CBS_pair_HRP1_like"/>
    <property type="match status" value="1"/>
</dbReference>
<dbReference type="Gene3D" id="3.10.580.10">
    <property type="entry name" value="CBS-domain"/>
    <property type="match status" value="1"/>
</dbReference>
<dbReference type="EMBL" id="CP115450">
    <property type="protein sequence ID" value="WBP84986.1"/>
    <property type="molecule type" value="Genomic_DNA"/>
</dbReference>
<dbReference type="SMART" id="SM00116">
    <property type="entry name" value="CBS"/>
    <property type="match status" value="2"/>
</dbReference>
<dbReference type="InterPro" id="IPR046342">
    <property type="entry name" value="CBS_dom_sf"/>
</dbReference>
<dbReference type="RefSeq" id="WP_270140601.1">
    <property type="nucleotide sequence ID" value="NZ_CP115450.1"/>
</dbReference>
<gene>
    <name evidence="4" type="ORF">O1G21_03385</name>
</gene>
<feature type="domain" description="CBS" evidence="3">
    <location>
        <begin position="78"/>
        <end position="136"/>
    </location>
</feature>
<dbReference type="InterPro" id="IPR000644">
    <property type="entry name" value="CBS_dom"/>
</dbReference>
<dbReference type="Proteomes" id="UP001212821">
    <property type="component" value="Chromosome"/>
</dbReference>
<keyword evidence="5" id="KW-1185">Reference proteome</keyword>
<name>A0ABY7PX87_9ACTN</name>